<dbReference type="Gene3D" id="2.60.34.10">
    <property type="entry name" value="Substrate Binding Domain Of DNAk, Chain A, domain 1"/>
    <property type="match status" value="1"/>
</dbReference>
<dbReference type="Gene3D" id="4.10.60.10">
    <property type="entry name" value="Zinc finger, CCHC-type"/>
    <property type="match status" value="1"/>
</dbReference>
<dbReference type="Proteomes" id="UP000265515">
    <property type="component" value="Unassembled WGS sequence"/>
</dbReference>
<evidence type="ECO:0000256" key="1">
    <source>
        <dbReference type="ARBA" id="ARBA00022741"/>
    </source>
</evidence>
<dbReference type="GO" id="GO:0003676">
    <property type="term" value="F:nucleic acid binding"/>
    <property type="evidence" value="ECO:0007669"/>
    <property type="project" value="InterPro"/>
</dbReference>
<reference evidence="6 7" key="1">
    <citation type="journal article" date="2018" name="Cell">
        <title>The Chara Genome: Secondary Complexity and Implications for Plant Terrestrialization.</title>
        <authorList>
            <person name="Nishiyama T."/>
            <person name="Sakayama H."/>
            <person name="Vries J.D."/>
            <person name="Buschmann H."/>
            <person name="Saint-Marcoux D."/>
            <person name="Ullrich K.K."/>
            <person name="Haas F.B."/>
            <person name="Vanderstraeten L."/>
            <person name="Becker D."/>
            <person name="Lang D."/>
            <person name="Vosolsobe S."/>
            <person name="Rombauts S."/>
            <person name="Wilhelmsson P.K.I."/>
            <person name="Janitza P."/>
            <person name="Kern R."/>
            <person name="Heyl A."/>
            <person name="Rumpler F."/>
            <person name="Villalobos L.I.A.C."/>
            <person name="Clay J.M."/>
            <person name="Skokan R."/>
            <person name="Toyoda A."/>
            <person name="Suzuki Y."/>
            <person name="Kagoshima H."/>
            <person name="Schijlen E."/>
            <person name="Tajeshwar N."/>
            <person name="Catarino B."/>
            <person name="Hetherington A.J."/>
            <person name="Saltykova A."/>
            <person name="Bonnot C."/>
            <person name="Breuninger H."/>
            <person name="Symeonidi A."/>
            <person name="Radhakrishnan G.V."/>
            <person name="Van Nieuwerburgh F."/>
            <person name="Deforce D."/>
            <person name="Chang C."/>
            <person name="Karol K.G."/>
            <person name="Hedrich R."/>
            <person name="Ulvskov P."/>
            <person name="Glockner G."/>
            <person name="Delwiche C.F."/>
            <person name="Petrasek J."/>
            <person name="Van de Peer Y."/>
            <person name="Friml J."/>
            <person name="Beilby M."/>
            <person name="Dolan L."/>
            <person name="Kohara Y."/>
            <person name="Sugano S."/>
            <person name="Fujiyama A."/>
            <person name="Delaux P.-M."/>
            <person name="Quint M."/>
            <person name="TheiBen G."/>
            <person name="Hagemann M."/>
            <person name="Harholt J."/>
            <person name="Dunand C."/>
            <person name="Zachgo S."/>
            <person name="Langdale J."/>
            <person name="Maumus F."/>
            <person name="Straeten D.V.D."/>
            <person name="Gould S.B."/>
            <person name="Rensing S.A."/>
        </authorList>
    </citation>
    <scope>NUCLEOTIDE SEQUENCE [LARGE SCALE GENOMIC DNA]</scope>
    <source>
        <strain evidence="6 7">S276</strain>
    </source>
</reference>
<dbReference type="InterPro" id="IPR013126">
    <property type="entry name" value="Hsp_70_fam"/>
</dbReference>
<keyword evidence="7" id="KW-1185">Reference proteome</keyword>
<dbReference type="InterPro" id="IPR001878">
    <property type="entry name" value="Znf_CCHC"/>
</dbReference>
<dbReference type="STRING" id="69332.A0A388MD18"/>
<dbReference type="PRINTS" id="PR00301">
    <property type="entry name" value="HEATSHOCK70"/>
</dbReference>
<dbReference type="Pfam" id="PF00012">
    <property type="entry name" value="HSP70"/>
    <property type="match status" value="2"/>
</dbReference>
<dbReference type="Gene3D" id="3.90.640.10">
    <property type="entry name" value="Actin, Chain A, domain 4"/>
    <property type="match status" value="1"/>
</dbReference>
<comment type="caution">
    <text evidence="6">The sequence shown here is derived from an EMBL/GenBank/DDBJ whole genome shotgun (WGS) entry which is preliminary data.</text>
</comment>
<organism evidence="6 7">
    <name type="scientific">Chara braunii</name>
    <name type="common">Braun's stonewort</name>
    <dbReference type="NCBI Taxonomy" id="69332"/>
    <lineage>
        <taxon>Eukaryota</taxon>
        <taxon>Viridiplantae</taxon>
        <taxon>Streptophyta</taxon>
        <taxon>Charophyceae</taxon>
        <taxon>Charales</taxon>
        <taxon>Characeae</taxon>
        <taxon>Chara</taxon>
    </lineage>
</organism>
<evidence type="ECO:0000313" key="7">
    <source>
        <dbReference type="Proteomes" id="UP000265515"/>
    </source>
</evidence>
<dbReference type="Gramene" id="GBG92457">
    <property type="protein sequence ID" value="GBG92457"/>
    <property type="gene ID" value="CBR_g55538"/>
</dbReference>
<evidence type="ECO:0000259" key="5">
    <source>
        <dbReference type="PROSITE" id="PS50158"/>
    </source>
</evidence>
<dbReference type="Pfam" id="PF00098">
    <property type="entry name" value="zf-CCHC"/>
    <property type="match status" value="1"/>
</dbReference>
<feature type="domain" description="CCHC-type" evidence="5">
    <location>
        <begin position="62"/>
        <end position="78"/>
    </location>
</feature>
<dbReference type="InterPro" id="IPR036875">
    <property type="entry name" value="Znf_CCHC_sf"/>
</dbReference>
<dbReference type="GO" id="GO:0140662">
    <property type="term" value="F:ATP-dependent protein folding chaperone"/>
    <property type="evidence" value="ECO:0007669"/>
    <property type="project" value="InterPro"/>
</dbReference>
<evidence type="ECO:0000313" key="6">
    <source>
        <dbReference type="EMBL" id="GBG92457.1"/>
    </source>
</evidence>
<dbReference type="AlphaFoldDB" id="A0A388MD18"/>
<keyword evidence="3" id="KW-0863">Zinc-finger</keyword>
<evidence type="ECO:0000256" key="2">
    <source>
        <dbReference type="ARBA" id="ARBA00022840"/>
    </source>
</evidence>
<name>A0A388MD18_CHABU</name>
<keyword evidence="3" id="KW-0479">Metal-binding</keyword>
<evidence type="ECO:0000256" key="4">
    <source>
        <dbReference type="RuleBase" id="RU003322"/>
    </source>
</evidence>
<dbReference type="EMBL" id="BFEA01001062">
    <property type="protein sequence ID" value="GBG92457.1"/>
    <property type="molecule type" value="Genomic_DNA"/>
</dbReference>
<evidence type="ECO:0000256" key="3">
    <source>
        <dbReference type="PROSITE-ProRule" id="PRU00047"/>
    </source>
</evidence>
<sequence>MAAGVSAGLNVLRLISEPTAAALAYGHQRLIGNKTVGGDSAVNGHPPVIRSSYGGGSRYGERCWECDELGHYKRDCPNMACWRCGEVRHFKLDCRNYDRWDEYRESLIRRAVDAVGKNVPVSKMCGGTSDVSVVVGKNVLVFDMGGGTFDVSIVTMKEGTQNDFTFVVKAVAGDSHLGGTDIDKRLLQHVAEQFRSQLEREDLLVKPRIRKKLNQLVVDAKHDLSVKTEAEIDLDCGGDDILTVRLERTKFEALNQDLFHRCMTIVEQALRDAKISKGEISEVLLAGGSTRTPKLQEMLMAFFGKPPIKSVNPDEAVAFGAAVQAGLLARRDKFAKASISVCDVTSVSIAVETRFGVMHVVIPRNSPLPASESAYFVLLDFQKSAWTALYEGDRALCQNNRLLGELKLDGFTPCLATLDRSIEAVIKIDENGILHATAEAIANHEDIGRKVETTVTLDTDFVQDSANIREETDWYMPQAKAEDAKIWAAKSSENRLWKLIVGLRVQGSSSMGHTDLEKHVSEAWAWFSEHKELALKEEYNRRYEELELLAKLQNLAVI</sequence>
<dbReference type="Gene3D" id="3.30.420.40">
    <property type="match status" value="3"/>
</dbReference>
<protein>
    <recommendedName>
        <fullName evidence="5">CCHC-type domain-containing protein</fullName>
    </recommendedName>
</protein>
<comment type="similarity">
    <text evidence="4">Belongs to the heat shock protein 70 family.</text>
</comment>
<dbReference type="InterPro" id="IPR043129">
    <property type="entry name" value="ATPase_NBD"/>
</dbReference>
<dbReference type="InterPro" id="IPR018181">
    <property type="entry name" value="Heat_shock_70_CS"/>
</dbReference>
<dbReference type="PROSITE" id="PS50158">
    <property type="entry name" value="ZF_CCHC"/>
    <property type="match status" value="2"/>
</dbReference>
<dbReference type="PANTHER" id="PTHR19375">
    <property type="entry name" value="HEAT SHOCK PROTEIN 70KDA"/>
    <property type="match status" value="1"/>
</dbReference>
<proteinExistence type="inferred from homology"/>
<dbReference type="SUPFAM" id="SSF57756">
    <property type="entry name" value="Retrovirus zinc finger-like domains"/>
    <property type="match status" value="1"/>
</dbReference>
<dbReference type="PROSITE" id="PS00329">
    <property type="entry name" value="HSP70_2"/>
    <property type="match status" value="1"/>
</dbReference>
<accession>A0A388MD18</accession>
<dbReference type="SUPFAM" id="SSF100920">
    <property type="entry name" value="Heat shock protein 70kD (HSP70), peptide-binding domain"/>
    <property type="match status" value="1"/>
</dbReference>
<dbReference type="SUPFAM" id="SSF53067">
    <property type="entry name" value="Actin-like ATPase domain"/>
    <property type="match status" value="2"/>
</dbReference>
<gene>
    <name evidence="6" type="ORF">CBR_g55538</name>
</gene>
<dbReference type="FunFam" id="3.90.640.10:FF:000003">
    <property type="entry name" value="Molecular chaperone DnaK"/>
    <property type="match status" value="1"/>
</dbReference>
<keyword evidence="2 4" id="KW-0067">ATP-binding</keyword>
<dbReference type="GO" id="GO:0008270">
    <property type="term" value="F:zinc ion binding"/>
    <property type="evidence" value="ECO:0007669"/>
    <property type="project" value="UniProtKB-KW"/>
</dbReference>
<keyword evidence="3" id="KW-0862">Zinc</keyword>
<dbReference type="SMART" id="SM00343">
    <property type="entry name" value="ZnF_C2HC"/>
    <property type="match status" value="2"/>
</dbReference>
<feature type="domain" description="CCHC-type" evidence="5">
    <location>
        <begin position="81"/>
        <end position="96"/>
    </location>
</feature>
<dbReference type="InterPro" id="IPR029047">
    <property type="entry name" value="HSP70_peptide-bd_sf"/>
</dbReference>
<dbReference type="GO" id="GO:0005524">
    <property type="term" value="F:ATP binding"/>
    <property type="evidence" value="ECO:0007669"/>
    <property type="project" value="UniProtKB-KW"/>
</dbReference>
<keyword evidence="1 4" id="KW-0547">Nucleotide-binding</keyword>